<dbReference type="PROSITE" id="PS50011">
    <property type="entry name" value="PROTEIN_KINASE_DOM"/>
    <property type="match status" value="1"/>
</dbReference>
<evidence type="ECO:0000256" key="9">
    <source>
        <dbReference type="ARBA" id="ARBA00023136"/>
    </source>
</evidence>
<dbReference type="GO" id="GO:0005886">
    <property type="term" value="C:plasma membrane"/>
    <property type="evidence" value="ECO:0007669"/>
    <property type="project" value="TreeGrafter"/>
</dbReference>
<keyword evidence="5" id="KW-0547">Nucleotide-binding</keyword>
<dbReference type="Gene3D" id="3.30.200.20">
    <property type="entry name" value="Phosphorylase Kinase, domain 1"/>
    <property type="match status" value="1"/>
</dbReference>
<dbReference type="AlphaFoldDB" id="A0A1X7URJ7"/>
<organism evidence="20">
    <name type="scientific">Amphimedon queenslandica</name>
    <name type="common">Sponge</name>
    <dbReference type="NCBI Taxonomy" id="400682"/>
    <lineage>
        <taxon>Eukaryota</taxon>
        <taxon>Metazoa</taxon>
        <taxon>Porifera</taxon>
        <taxon>Demospongiae</taxon>
        <taxon>Heteroscleromorpha</taxon>
        <taxon>Haplosclerida</taxon>
        <taxon>Niphatidae</taxon>
        <taxon>Amphimedon</taxon>
    </lineage>
</organism>
<dbReference type="GO" id="GO:0050793">
    <property type="term" value="P:regulation of developmental process"/>
    <property type="evidence" value="ECO:0007669"/>
    <property type="project" value="UniProtKB-ARBA"/>
</dbReference>
<dbReference type="STRING" id="400682.A0A1X7URJ7"/>
<dbReference type="Pfam" id="PF07714">
    <property type="entry name" value="PK_Tyr_Ser-Thr"/>
    <property type="match status" value="1"/>
</dbReference>
<feature type="signal peptide" evidence="17">
    <location>
        <begin position="1"/>
        <end position="20"/>
    </location>
</feature>
<dbReference type="GO" id="GO:0051897">
    <property type="term" value="P:positive regulation of phosphatidylinositol 3-kinase/protein kinase B signal transduction"/>
    <property type="evidence" value="ECO:0007669"/>
    <property type="project" value="TreeGrafter"/>
</dbReference>
<keyword evidence="6" id="KW-0418">Kinase</keyword>
<dbReference type="InterPro" id="IPR036179">
    <property type="entry name" value="Ig-like_dom_sf"/>
</dbReference>
<dbReference type="Gene3D" id="2.60.40.10">
    <property type="entry name" value="Immunoglobulins"/>
    <property type="match status" value="2"/>
</dbReference>
<evidence type="ECO:0000256" key="16">
    <source>
        <dbReference type="SAM" id="Phobius"/>
    </source>
</evidence>
<evidence type="ECO:0000256" key="17">
    <source>
        <dbReference type="SAM" id="SignalP"/>
    </source>
</evidence>
<comment type="subcellular location">
    <subcellularLocation>
        <location evidence="2">Endomembrane system</location>
    </subcellularLocation>
    <subcellularLocation>
        <location evidence="1">Membrane</location>
        <topology evidence="1">Single-pass membrane protein</topology>
    </subcellularLocation>
</comment>
<dbReference type="EnsemblMetazoa" id="XM_003387007.3">
    <property type="protein sequence ID" value="XP_003387055.2"/>
    <property type="gene ID" value="LOC100639991"/>
</dbReference>
<dbReference type="InParanoid" id="A0A1X7URJ7"/>
<name>A0A1X7URJ7_AMPQE</name>
<dbReference type="InterPro" id="IPR000719">
    <property type="entry name" value="Prot_kinase_dom"/>
</dbReference>
<sequence>MAGQAIVVFILTLLIVSVSSQIKSGYDVINPSPFNGSNETMTDPNSDCAATLITCFGNTSKLTDGYFGPMDSLNGQLGRFFAFNQNDSRLTFNPFSAVPTVVLYFFNSPADGIGLPQLEVSNAGPPVPYFFFNNDELTLTDSQLRTVTLHLNQTLPTFQIDFTFPSNSRIDWFLVSEVQLFAGTPVSAPMEDIAFKDGSISVVTLGPDNIESSISINCTILNNGSFHWNWLFNNTIPITDELFIEDATRTSILYINGLSYSNEGNYTCTANSTAGSMASKRINLLLEVSLTTPQTTVAITSGQSVTISCQMTGYLRPGPIQWKRNGVDIMSDGNNYVITTATGDPNAAIDTNGATTSGIISILNNLNGDTGTYTCEIPGTDQQQSITVSIGTGSTSTSTSSTVSSVAGTSSTATGSSLMSPTTSVLVSTILSTPSIASSMSTMVASTDTTSATISTMTTSSTSPTSTAASLPVALVGGIAGGTVLVLVLIVVIIILLACVVCKKKRSKSYEAVLKLEGHPKEQVTPVEPYYRQPKKILPYSETEFLSDDAPLPVNHGTTEYSYIDHSTAQIMSNNDANDMYQEIPEPLPPRPAPISGTKPYFMRENPQYEPAVSRSTLNKSYDNIQGSNFDIYATPNVPPPIPDYKGSLFDINLDPSHFTSQENLTRPSSVTDGGTPQRLLPFPSTYAQPLPVEKSQSSSLLEVTEDNVKIISELGVGQFGKVFLAHTVGLTLSDLNLGSGQTTISVLVAVKVLHSDADELERETFEKEVKFMSRIKHENIIQILGVCLKKNSFIMMEYMENGDLNQYLQKFEYSPDDQVEGGSFITSSSLVYIALQVAGGMRYLAGQNYVHRDLATRNCLVGQKFLVKIADFGMSRQLYDNNYYRIRGRAMLPIRWMAKECFYGRFTEKTDVWAYGVVMWEIFTLCQCQPYETLNDQEVIDNALAGPERKLLSQPVSCSNDAYDIMLRCWVDDPEARASFEELHGRLAQIHAYD</sequence>
<dbReference type="InterPro" id="IPR020635">
    <property type="entry name" value="Tyr_kinase_cat_dom"/>
</dbReference>
<feature type="transmembrane region" description="Helical" evidence="16">
    <location>
        <begin position="473"/>
        <end position="501"/>
    </location>
</feature>
<evidence type="ECO:0000256" key="1">
    <source>
        <dbReference type="ARBA" id="ARBA00004167"/>
    </source>
</evidence>
<evidence type="ECO:0000259" key="19">
    <source>
        <dbReference type="PROSITE" id="PS50835"/>
    </source>
</evidence>
<feature type="region of interest" description="Disordered" evidence="15">
    <location>
        <begin position="389"/>
        <end position="414"/>
    </location>
</feature>
<dbReference type="InterPro" id="IPR011009">
    <property type="entry name" value="Kinase-like_dom_sf"/>
</dbReference>
<dbReference type="Gene3D" id="1.10.510.10">
    <property type="entry name" value="Transferase(Phosphotransferase) domain 1"/>
    <property type="match status" value="1"/>
</dbReference>
<dbReference type="OrthoDB" id="6071166at2759"/>
<dbReference type="FunFam" id="1.10.510.10:FF:001512">
    <property type="entry name" value="Receptor tyrosine-protein kinase erbB-2"/>
    <property type="match status" value="1"/>
</dbReference>
<gene>
    <name evidence="20" type="primary">100639991</name>
</gene>
<feature type="chain" id="PRO_5010887505" description="Receptor protein-tyrosine kinase" evidence="17">
    <location>
        <begin position="21"/>
        <end position="995"/>
    </location>
</feature>
<evidence type="ECO:0000256" key="13">
    <source>
        <dbReference type="ARBA" id="ARBA00023180"/>
    </source>
</evidence>
<dbReference type="GO" id="GO:0043235">
    <property type="term" value="C:receptor complex"/>
    <property type="evidence" value="ECO:0007669"/>
    <property type="project" value="TreeGrafter"/>
</dbReference>
<evidence type="ECO:0000259" key="18">
    <source>
        <dbReference type="PROSITE" id="PS50011"/>
    </source>
</evidence>
<keyword evidence="12" id="KW-0675">Receptor</keyword>
<keyword evidence="14" id="KW-0393">Immunoglobulin domain</keyword>
<evidence type="ECO:0000256" key="5">
    <source>
        <dbReference type="ARBA" id="ARBA00022741"/>
    </source>
</evidence>
<dbReference type="GO" id="GO:0038062">
    <property type="term" value="F:protein tyrosine kinase collagen receptor activity"/>
    <property type="evidence" value="ECO:0007669"/>
    <property type="project" value="TreeGrafter"/>
</dbReference>
<protein>
    <recommendedName>
        <fullName evidence="22">Receptor protein-tyrosine kinase</fullName>
    </recommendedName>
</protein>
<keyword evidence="17" id="KW-0732">Signal</keyword>
<evidence type="ECO:0000256" key="11">
    <source>
        <dbReference type="ARBA" id="ARBA00023157"/>
    </source>
</evidence>
<evidence type="ECO:0000256" key="2">
    <source>
        <dbReference type="ARBA" id="ARBA00004308"/>
    </source>
</evidence>
<feature type="domain" description="Protein kinase" evidence="18">
    <location>
        <begin position="709"/>
        <end position="988"/>
    </location>
</feature>
<dbReference type="PROSITE" id="PS50835">
    <property type="entry name" value="IG_LIKE"/>
    <property type="match status" value="2"/>
</dbReference>
<keyword evidence="11" id="KW-1015">Disulfide bond</keyword>
<feature type="domain" description="Ig-like" evidence="19">
    <location>
        <begin position="286"/>
        <end position="387"/>
    </location>
</feature>
<keyword evidence="9 16" id="KW-0472">Membrane</keyword>
<evidence type="ECO:0000256" key="14">
    <source>
        <dbReference type="ARBA" id="ARBA00023319"/>
    </source>
</evidence>
<dbReference type="InterPro" id="IPR007110">
    <property type="entry name" value="Ig-like_dom"/>
</dbReference>
<feature type="domain" description="Ig-like" evidence="19">
    <location>
        <begin position="185"/>
        <end position="283"/>
    </location>
</feature>
<evidence type="ECO:0000256" key="10">
    <source>
        <dbReference type="ARBA" id="ARBA00023137"/>
    </source>
</evidence>
<proteinExistence type="predicted"/>
<dbReference type="Proteomes" id="UP000007879">
    <property type="component" value="Unassembled WGS sequence"/>
</dbReference>
<dbReference type="eggNOG" id="KOG1094">
    <property type="taxonomic scope" value="Eukaryota"/>
</dbReference>
<dbReference type="SMART" id="SM00409">
    <property type="entry name" value="IG"/>
    <property type="match status" value="2"/>
</dbReference>
<dbReference type="PROSITE" id="PS00109">
    <property type="entry name" value="PROTEIN_KINASE_TYR"/>
    <property type="match status" value="1"/>
</dbReference>
<evidence type="ECO:0000256" key="6">
    <source>
        <dbReference type="ARBA" id="ARBA00022777"/>
    </source>
</evidence>
<dbReference type="InterPro" id="IPR008266">
    <property type="entry name" value="Tyr_kinase_AS"/>
</dbReference>
<keyword evidence="21" id="KW-1185">Reference proteome</keyword>
<dbReference type="InterPro" id="IPR003599">
    <property type="entry name" value="Ig_sub"/>
</dbReference>
<keyword evidence="8 16" id="KW-1133">Transmembrane helix</keyword>
<keyword evidence="3" id="KW-0808">Transferase</keyword>
<evidence type="ECO:0000313" key="21">
    <source>
        <dbReference type="Proteomes" id="UP000007879"/>
    </source>
</evidence>
<evidence type="ECO:0000256" key="12">
    <source>
        <dbReference type="ARBA" id="ARBA00023170"/>
    </source>
</evidence>
<dbReference type="PANTHER" id="PTHR24416">
    <property type="entry name" value="TYROSINE-PROTEIN KINASE RECEPTOR"/>
    <property type="match status" value="1"/>
</dbReference>
<dbReference type="InterPro" id="IPR003598">
    <property type="entry name" value="Ig_sub2"/>
</dbReference>
<dbReference type="SUPFAM" id="SSF48726">
    <property type="entry name" value="Immunoglobulin"/>
    <property type="match status" value="2"/>
</dbReference>
<evidence type="ECO:0000256" key="3">
    <source>
        <dbReference type="ARBA" id="ARBA00022679"/>
    </source>
</evidence>
<evidence type="ECO:0000256" key="15">
    <source>
        <dbReference type="SAM" id="MobiDB-lite"/>
    </source>
</evidence>
<dbReference type="Pfam" id="PF13927">
    <property type="entry name" value="Ig_3"/>
    <property type="match status" value="1"/>
</dbReference>
<evidence type="ECO:0008006" key="22">
    <source>
        <dbReference type="Google" id="ProtNLM"/>
    </source>
</evidence>
<keyword evidence="13" id="KW-0325">Glycoprotein</keyword>
<dbReference type="EnsemblMetazoa" id="Aqu2.1.30017_001">
    <property type="protein sequence ID" value="Aqu2.1.30017_001"/>
    <property type="gene ID" value="Aqu2.1.30017"/>
</dbReference>
<dbReference type="SMART" id="SM00408">
    <property type="entry name" value="IGc2"/>
    <property type="match status" value="2"/>
</dbReference>
<dbReference type="GO" id="GO:0005518">
    <property type="term" value="F:collagen binding"/>
    <property type="evidence" value="ECO:0007669"/>
    <property type="project" value="TreeGrafter"/>
</dbReference>
<evidence type="ECO:0000256" key="7">
    <source>
        <dbReference type="ARBA" id="ARBA00022840"/>
    </source>
</evidence>
<dbReference type="GO" id="GO:0012505">
    <property type="term" value="C:endomembrane system"/>
    <property type="evidence" value="ECO:0007669"/>
    <property type="project" value="UniProtKB-SubCell"/>
</dbReference>
<dbReference type="InterPro" id="IPR013783">
    <property type="entry name" value="Ig-like_fold"/>
</dbReference>
<dbReference type="PANTHER" id="PTHR24416:SF634">
    <property type="entry name" value="DISCOIDIN DOMAIN-CONTAINING RECEPTOR TYROSINE KINASE B"/>
    <property type="match status" value="1"/>
</dbReference>
<accession>A0A1X7URJ7</accession>
<dbReference type="GO" id="GO:0048468">
    <property type="term" value="P:cell development"/>
    <property type="evidence" value="ECO:0007669"/>
    <property type="project" value="UniProtKB-ARBA"/>
</dbReference>
<dbReference type="InterPro" id="IPR001245">
    <property type="entry name" value="Ser-Thr/Tyr_kinase_cat_dom"/>
</dbReference>
<keyword evidence="4 16" id="KW-0812">Transmembrane</keyword>
<keyword evidence="10" id="KW-0829">Tyrosine-protein kinase</keyword>
<reference evidence="20" key="2">
    <citation type="submission" date="2017-05" db="UniProtKB">
        <authorList>
            <consortium name="EnsemblMetazoa"/>
        </authorList>
    </citation>
    <scope>IDENTIFICATION</scope>
</reference>
<reference evidence="21" key="1">
    <citation type="journal article" date="2010" name="Nature">
        <title>The Amphimedon queenslandica genome and the evolution of animal complexity.</title>
        <authorList>
            <person name="Srivastava M."/>
            <person name="Simakov O."/>
            <person name="Chapman J."/>
            <person name="Fahey B."/>
            <person name="Gauthier M.E."/>
            <person name="Mitros T."/>
            <person name="Richards G.S."/>
            <person name="Conaco C."/>
            <person name="Dacre M."/>
            <person name="Hellsten U."/>
            <person name="Larroux C."/>
            <person name="Putnam N.H."/>
            <person name="Stanke M."/>
            <person name="Adamska M."/>
            <person name="Darling A."/>
            <person name="Degnan S.M."/>
            <person name="Oakley T.H."/>
            <person name="Plachetzki D.C."/>
            <person name="Zhai Y."/>
            <person name="Adamski M."/>
            <person name="Calcino A."/>
            <person name="Cummins S.F."/>
            <person name="Goodstein D.M."/>
            <person name="Harris C."/>
            <person name="Jackson D.J."/>
            <person name="Leys S.P."/>
            <person name="Shu S."/>
            <person name="Woodcroft B.J."/>
            <person name="Vervoort M."/>
            <person name="Kosik K.S."/>
            <person name="Manning G."/>
            <person name="Degnan B.M."/>
            <person name="Rokhsar D.S."/>
        </authorList>
    </citation>
    <scope>NUCLEOTIDE SEQUENCE [LARGE SCALE GENOMIC DNA]</scope>
</reference>
<dbReference type="PRINTS" id="PR00109">
    <property type="entry name" value="TYRKINASE"/>
</dbReference>
<evidence type="ECO:0000256" key="8">
    <source>
        <dbReference type="ARBA" id="ARBA00022989"/>
    </source>
</evidence>
<evidence type="ECO:0000313" key="20">
    <source>
        <dbReference type="EnsemblMetazoa" id="Aqu2.1.30017_001"/>
    </source>
</evidence>
<evidence type="ECO:0000256" key="4">
    <source>
        <dbReference type="ARBA" id="ARBA00022692"/>
    </source>
</evidence>
<dbReference type="KEGG" id="aqu:100639991"/>
<dbReference type="GO" id="GO:0005524">
    <property type="term" value="F:ATP binding"/>
    <property type="evidence" value="ECO:0007669"/>
    <property type="project" value="UniProtKB-KW"/>
</dbReference>
<dbReference type="SMART" id="SM00219">
    <property type="entry name" value="TyrKc"/>
    <property type="match status" value="1"/>
</dbReference>
<keyword evidence="7" id="KW-0067">ATP-binding</keyword>
<dbReference type="InterPro" id="IPR050122">
    <property type="entry name" value="RTK"/>
</dbReference>
<dbReference type="SUPFAM" id="SSF56112">
    <property type="entry name" value="Protein kinase-like (PK-like)"/>
    <property type="match status" value="1"/>
</dbReference>